<evidence type="ECO:0000259" key="1">
    <source>
        <dbReference type="Pfam" id="PF00814"/>
    </source>
</evidence>
<dbReference type="InterPro" id="IPR043129">
    <property type="entry name" value="ATPase_NBD"/>
</dbReference>
<dbReference type="AlphaFoldDB" id="A0A7H0VAX6"/>
<dbReference type="Proteomes" id="UP000516305">
    <property type="component" value="Chromosome"/>
</dbReference>
<dbReference type="GO" id="GO:0016740">
    <property type="term" value="F:transferase activity"/>
    <property type="evidence" value="ECO:0007669"/>
    <property type="project" value="UniProtKB-KW"/>
</dbReference>
<accession>A0A7H0VAX6</accession>
<protein>
    <submittedName>
        <fullName evidence="2">tRNA (Adenosine(37)-N6)-threonylcarbamoyltransferase complex dimerization subunit type 1 TsaB</fullName>
    </submittedName>
</protein>
<dbReference type="SUPFAM" id="SSF53067">
    <property type="entry name" value="Actin-like ATPase domain"/>
    <property type="match status" value="2"/>
</dbReference>
<dbReference type="Gene3D" id="3.30.420.40">
    <property type="match status" value="2"/>
</dbReference>
<dbReference type="CDD" id="cd24032">
    <property type="entry name" value="ASKHA_NBD_TsaB"/>
    <property type="match status" value="1"/>
</dbReference>
<evidence type="ECO:0000313" key="2">
    <source>
        <dbReference type="EMBL" id="QNR22874.1"/>
    </source>
</evidence>
<sequence length="225" mass="24867">MILALETSTKNCSVALFKDQELLQLIEAQSDQYIHSEKLHLFIAEALKKAEIKADQLEAIAVGSGPGSYTGLRIGVASAKALAYSLSIPLISAKGTELLVAAALESQEFPDDAILHPMIDARRMEVYTAAYNLATNQWTEVEAKILEEGAYSDAGQHYFFGDGAPKAQEMLESERHHFLNIPFPSASNFRQLASQKLEAKAFEDVAYFEPFYLKEFAAQKPKSVF</sequence>
<keyword evidence="3" id="KW-1185">Reference proteome</keyword>
<name>A0A7H0VAX6_9FLAO</name>
<feature type="domain" description="Gcp-like" evidence="1">
    <location>
        <begin position="35"/>
        <end position="192"/>
    </location>
</feature>
<dbReference type="RefSeq" id="WP_210757442.1">
    <property type="nucleotide sequence ID" value="NZ_CP060139.1"/>
</dbReference>
<dbReference type="GO" id="GO:0002949">
    <property type="term" value="P:tRNA threonylcarbamoyladenosine modification"/>
    <property type="evidence" value="ECO:0007669"/>
    <property type="project" value="InterPro"/>
</dbReference>
<dbReference type="InterPro" id="IPR022496">
    <property type="entry name" value="T6A_TsaB"/>
</dbReference>
<gene>
    <name evidence="2" type="primary">tsaB</name>
    <name evidence="2" type="ORF">H4K34_10845</name>
</gene>
<proteinExistence type="predicted"/>
<dbReference type="Pfam" id="PF00814">
    <property type="entry name" value="TsaD"/>
    <property type="match status" value="1"/>
</dbReference>
<organism evidence="2 3">
    <name type="scientific">Croceimicrobium hydrocarbonivorans</name>
    <dbReference type="NCBI Taxonomy" id="2761580"/>
    <lineage>
        <taxon>Bacteria</taxon>
        <taxon>Pseudomonadati</taxon>
        <taxon>Bacteroidota</taxon>
        <taxon>Flavobacteriia</taxon>
        <taxon>Flavobacteriales</taxon>
        <taxon>Owenweeksiaceae</taxon>
        <taxon>Croceimicrobium</taxon>
    </lineage>
</organism>
<dbReference type="GO" id="GO:0005829">
    <property type="term" value="C:cytosol"/>
    <property type="evidence" value="ECO:0007669"/>
    <property type="project" value="TreeGrafter"/>
</dbReference>
<evidence type="ECO:0000313" key="3">
    <source>
        <dbReference type="Proteomes" id="UP000516305"/>
    </source>
</evidence>
<dbReference type="PANTHER" id="PTHR11735">
    <property type="entry name" value="TRNA N6-ADENOSINE THREONYLCARBAMOYLTRANSFERASE"/>
    <property type="match status" value="1"/>
</dbReference>
<dbReference type="KEGG" id="chyd:H4K34_10845"/>
<dbReference type="PANTHER" id="PTHR11735:SF11">
    <property type="entry name" value="TRNA THREONYLCARBAMOYLADENOSINE BIOSYNTHESIS PROTEIN TSAB"/>
    <property type="match status" value="1"/>
</dbReference>
<reference evidence="2 3" key="1">
    <citation type="submission" date="2020-08" db="EMBL/GenBank/DDBJ databases">
        <title>Croceimicrobium hydrocarbonivorans gen. nov., sp. nov., a novel marine bacterium isolated from a bacterial consortium that degrades polyethylene terephthalate.</title>
        <authorList>
            <person name="Liu R."/>
        </authorList>
    </citation>
    <scope>NUCLEOTIDE SEQUENCE [LARGE SCALE GENOMIC DNA]</scope>
    <source>
        <strain evidence="2 3">A20-9</strain>
    </source>
</reference>
<keyword evidence="2" id="KW-0808">Transferase</keyword>
<dbReference type="NCBIfam" id="TIGR03725">
    <property type="entry name" value="T6A_YeaZ"/>
    <property type="match status" value="1"/>
</dbReference>
<dbReference type="EMBL" id="CP060139">
    <property type="protein sequence ID" value="QNR22874.1"/>
    <property type="molecule type" value="Genomic_DNA"/>
</dbReference>
<dbReference type="InterPro" id="IPR000905">
    <property type="entry name" value="Gcp-like_dom"/>
</dbReference>